<organism evidence="1">
    <name type="scientific">Salvia splendens</name>
    <name type="common">Scarlet sage</name>
    <dbReference type="NCBI Taxonomy" id="180675"/>
    <lineage>
        <taxon>Eukaryota</taxon>
        <taxon>Viridiplantae</taxon>
        <taxon>Streptophyta</taxon>
        <taxon>Embryophyta</taxon>
        <taxon>Tracheophyta</taxon>
        <taxon>Spermatophyta</taxon>
        <taxon>Magnoliopsida</taxon>
        <taxon>eudicotyledons</taxon>
        <taxon>Gunneridae</taxon>
        <taxon>Pentapetalae</taxon>
        <taxon>asterids</taxon>
        <taxon>lamiids</taxon>
        <taxon>Lamiales</taxon>
        <taxon>Lamiaceae</taxon>
        <taxon>Nepetoideae</taxon>
        <taxon>Mentheae</taxon>
        <taxon>Salviinae</taxon>
        <taxon>Salvia</taxon>
        <taxon>Salvia subgen. Calosphace</taxon>
        <taxon>core Calosphace</taxon>
    </lineage>
</organism>
<protein>
    <submittedName>
        <fullName evidence="1">Uncharacterized protein</fullName>
    </submittedName>
</protein>
<keyword evidence="2" id="KW-1185">Reference proteome</keyword>
<gene>
    <name evidence="1" type="ORF">SASPL_101413</name>
</gene>
<proteinExistence type="predicted"/>
<reference evidence="1" key="2">
    <citation type="submission" date="2020-08" db="EMBL/GenBank/DDBJ databases">
        <title>Plant Genome Project.</title>
        <authorList>
            <person name="Zhang R.-G."/>
        </authorList>
    </citation>
    <scope>NUCLEOTIDE SEQUENCE</scope>
    <source>
        <strain evidence="1">Huo1</strain>
        <tissue evidence="1">Leaf</tissue>
    </source>
</reference>
<name>A0A8X9ABW7_SALSN</name>
<evidence type="ECO:0000313" key="2">
    <source>
        <dbReference type="Proteomes" id="UP000298416"/>
    </source>
</evidence>
<dbReference type="AlphaFoldDB" id="A0A8X9ABW7"/>
<evidence type="ECO:0000313" key="1">
    <source>
        <dbReference type="EMBL" id="KAG6436512.1"/>
    </source>
</evidence>
<dbReference type="EMBL" id="PNBA02000001">
    <property type="protein sequence ID" value="KAG6436512.1"/>
    <property type="molecule type" value="Genomic_DNA"/>
</dbReference>
<dbReference type="Proteomes" id="UP000298416">
    <property type="component" value="Unassembled WGS sequence"/>
</dbReference>
<reference evidence="1" key="1">
    <citation type="submission" date="2018-01" db="EMBL/GenBank/DDBJ databases">
        <authorList>
            <person name="Mao J.F."/>
        </authorList>
    </citation>
    <scope>NUCLEOTIDE SEQUENCE</scope>
    <source>
        <strain evidence="1">Huo1</strain>
        <tissue evidence="1">Leaf</tissue>
    </source>
</reference>
<comment type="caution">
    <text evidence="1">The sequence shown here is derived from an EMBL/GenBank/DDBJ whole genome shotgun (WGS) entry which is preliminary data.</text>
</comment>
<sequence>MKNISNQRLLHVLYATQRGMLNAKGAVEQGSSSSVTICCVKFLQETPRVSSALKRVLHVVLIVKGRAFVQSG</sequence>
<accession>A0A8X9ABW7</accession>